<accession>A0ABW0HNI6</accession>
<keyword evidence="9" id="KW-1185">Reference proteome</keyword>
<evidence type="ECO:0000256" key="4">
    <source>
        <dbReference type="ARBA" id="ARBA00023143"/>
    </source>
</evidence>
<dbReference type="Pfam" id="PF02465">
    <property type="entry name" value="FliD_N"/>
    <property type="match status" value="1"/>
</dbReference>
<evidence type="ECO:0000256" key="3">
    <source>
        <dbReference type="ARBA" id="ARBA00023054"/>
    </source>
</evidence>
<evidence type="ECO:0000313" key="9">
    <source>
        <dbReference type="Proteomes" id="UP001596113"/>
    </source>
</evidence>
<comment type="function">
    <text evidence="5">Required for morphogenesis and for the elongation of the flagellar filament by facilitating polymerization of the flagellin monomers at the tip of growing filament. Forms a capping structure, which prevents flagellin subunits (transported through the central channel of the flagellum) from leaking out without polymerization at the distal end.</text>
</comment>
<organism evidence="8 9">
    <name type="scientific">Cohnella soli</name>
    <dbReference type="NCBI Taxonomy" id="425005"/>
    <lineage>
        <taxon>Bacteria</taxon>
        <taxon>Bacillati</taxon>
        <taxon>Bacillota</taxon>
        <taxon>Bacilli</taxon>
        <taxon>Bacillales</taxon>
        <taxon>Paenibacillaceae</taxon>
        <taxon>Cohnella</taxon>
    </lineage>
</organism>
<keyword evidence="3" id="KW-0175">Coiled coil</keyword>
<evidence type="ECO:0000259" key="6">
    <source>
        <dbReference type="Pfam" id="PF02465"/>
    </source>
</evidence>
<evidence type="ECO:0000256" key="5">
    <source>
        <dbReference type="RuleBase" id="RU362066"/>
    </source>
</evidence>
<evidence type="ECO:0000313" key="8">
    <source>
        <dbReference type="EMBL" id="MFC5401746.1"/>
    </source>
</evidence>
<dbReference type="InterPro" id="IPR040026">
    <property type="entry name" value="FliD"/>
</dbReference>
<evidence type="ECO:0000256" key="2">
    <source>
        <dbReference type="ARBA" id="ARBA00011255"/>
    </source>
</evidence>
<comment type="caution">
    <text evidence="8">The sequence shown here is derived from an EMBL/GenBank/DDBJ whole genome shotgun (WGS) entry which is preliminary data.</text>
</comment>
<comment type="subunit">
    <text evidence="2 5">Homopentamer.</text>
</comment>
<gene>
    <name evidence="8" type="primary">fliD</name>
    <name evidence="8" type="ORF">ACFPOF_03285</name>
</gene>
<proteinExistence type="inferred from homology"/>
<protein>
    <recommendedName>
        <fullName evidence="5">Flagellar hook-associated protein 2</fullName>
        <shortName evidence="5">HAP2</shortName>
    </recommendedName>
    <alternativeName>
        <fullName evidence="5">Flagellar cap protein</fullName>
    </alternativeName>
</protein>
<evidence type="ECO:0000259" key="7">
    <source>
        <dbReference type="Pfam" id="PF07195"/>
    </source>
</evidence>
<evidence type="ECO:0000256" key="1">
    <source>
        <dbReference type="ARBA" id="ARBA00009764"/>
    </source>
</evidence>
<comment type="similarity">
    <text evidence="1 5">Belongs to the FliD family.</text>
</comment>
<dbReference type="PANTHER" id="PTHR30288">
    <property type="entry name" value="FLAGELLAR CAP/ASSEMBLY PROTEIN FLID"/>
    <property type="match status" value="1"/>
</dbReference>
<dbReference type="Pfam" id="PF07195">
    <property type="entry name" value="FliD_C"/>
    <property type="match status" value="1"/>
</dbReference>
<keyword evidence="5" id="KW-0964">Secreted</keyword>
<dbReference type="EMBL" id="JBHSMI010000005">
    <property type="protein sequence ID" value="MFC5401746.1"/>
    <property type="molecule type" value="Genomic_DNA"/>
</dbReference>
<comment type="subcellular location">
    <subcellularLocation>
        <location evidence="5">Secreted</location>
    </subcellularLocation>
    <subcellularLocation>
        <location evidence="5">Bacterial flagellum</location>
    </subcellularLocation>
</comment>
<dbReference type="InterPro" id="IPR003481">
    <property type="entry name" value="FliD_N"/>
</dbReference>
<keyword evidence="4 5" id="KW-0975">Bacterial flagellum</keyword>
<keyword evidence="8" id="KW-0282">Flagellum</keyword>
<reference evidence="9" key="1">
    <citation type="journal article" date="2019" name="Int. J. Syst. Evol. Microbiol.">
        <title>The Global Catalogue of Microorganisms (GCM) 10K type strain sequencing project: providing services to taxonomists for standard genome sequencing and annotation.</title>
        <authorList>
            <consortium name="The Broad Institute Genomics Platform"/>
            <consortium name="The Broad Institute Genome Sequencing Center for Infectious Disease"/>
            <person name="Wu L."/>
            <person name="Ma J."/>
        </authorList>
    </citation>
    <scope>NUCLEOTIDE SEQUENCE [LARGE SCALE GENOMIC DNA]</scope>
    <source>
        <strain evidence="9">CGMCC 1.18575</strain>
    </source>
</reference>
<dbReference type="Proteomes" id="UP001596113">
    <property type="component" value="Unassembled WGS sequence"/>
</dbReference>
<feature type="domain" description="Flagellar hook-associated protein 2 C-terminal" evidence="7">
    <location>
        <begin position="212"/>
        <end position="491"/>
    </location>
</feature>
<sequence length="502" mass="54288">MTVRITGMASGMDVDKMVQELMKARRMKYDNMVKDRTKVEWQQEDYRSLTAKIVDFRNNKLSNYSLSGAINAQTTKVTGDTNALTVTATSSSATGSLNVEVIDVAKADTFVYGFKQGTSEFSNGTTISINGQSIALGTGDNMKTLADKINADPVKYKATATYNNGTLSIKATTTGAGKLTVTGFDTTDTEDPPGSGTIRAATVSADVTTYKGSDATIKVDGVEFKQSNNDFTVNGVSFRVNAKTTTAATLTSTKDNDKIVNTIKSFVADYNALIDAINPKLVEKKNYKFSPLTDDQKKEMKDKEIEQWEEKARSGSLAHDNTLGKLVADLRLAATSLIEGVADPTPADPNKKLSIGITSGSYTEKGKLYLDEDKLRAVLNSDPNKVVQLFTAPGTVDAGGKLDTSASNKAVGVFTRMSSSAMETLKGLSSKAGTSMYSTDTKTAFLENSLLSTQVRLMKKREDLELDKLSSLENHYYKIFASMETSINRFNTQSSSLFSMGK</sequence>
<name>A0ABW0HNI6_9BACL</name>
<dbReference type="InterPro" id="IPR010809">
    <property type="entry name" value="FliD_C"/>
</dbReference>
<keyword evidence="8" id="KW-0966">Cell projection</keyword>
<feature type="domain" description="Flagellar hook-associated protein 2 N-terminal" evidence="6">
    <location>
        <begin position="10"/>
        <end position="108"/>
    </location>
</feature>
<dbReference type="RefSeq" id="WP_378129594.1">
    <property type="nucleotide sequence ID" value="NZ_JBHSMI010000005.1"/>
</dbReference>
<keyword evidence="8" id="KW-0969">Cilium</keyword>
<dbReference type="PANTHER" id="PTHR30288:SF0">
    <property type="entry name" value="FLAGELLAR HOOK-ASSOCIATED PROTEIN 2"/>
    <property type="match status" value="1"/>
</dbReference>